<feature type="domain" description="Pre-mRNA-splicing factor SLU7" evidence="10">
    <location>
        <begin position="135"/>
        <end position="399"/>
    </location>
</feature>
<keyword evidence="3 7" id="KW-0507">mRNA processing</keyword>
<reference evidence="11" key="1">
    <citation type="journal article" date="2020" name="Fungal Divers.">
        <title>Resolving the Mortierellaceae phylogeny through synthesis of multi-gene phylogenetics and phylogenomics.</title>
        <authorList>
            <person name="Vandepol N."/>
            <person name="Liber J."/>
            <person name="Desiro A."/>
            <person name="Na H."/>
            <person name="Kennedy M."/>
            <person name="Barry K."/>
            <person name="Grigoriev I.V."/>
            <person name="Miller A.N."/>
            <person name="O'Donnell K."/>
            <person name="Stajich J.E."/>
            <person name="Bonito G."/>
        </authorList>
    </citation>
    <scope>NUCLEOTIDE SEQUENCE</scope>
    <source>
        <strain evidence="11">BC1065</strain>
    </source>
</reference>
<gene>
    <name evidence="11" type="primary">SLU7</name>
    <name evidence="11" type="ORF">DFQ27_002743</name>
</gene>
<feature type="coiled-coil region" evidence="8">
    <location>
        <begin position="152"/>
        <end position="182"/>
    </location>
</feature>
<evidence type="ECO:0000256" key="8">
    <source>
        <dbReference type="SAM" id="Coils"/>
    </source>
</evidence>
<evidence type="ECO:0000256" key="9">
    <source>
        <dbReference type="SAM" id="MobiDB-lite"/>
    </source>
</evidence>
<dbReference type="GO" id="GO:0005681">
    <property type="term" value="C:spliceosomal complex"/>
    <property type="evidence" value="ECO:0007669"/>
    <property type="project" value="UniProtKB-UniRule"/>
</dbReference>
<comment type="function">
    <text evidence="7">Involved in pre-mRNA splicing.</text>
</comment>
<evidence type="ECO:0000256" key="5">
    <source>
        <dbReference type="ARBA" id="ARBA00023187"/>
    </source>
</evidence>
<comment type="caution">
    <text evidence="11">The sequence shown here is derived from an EMBL/GenBank/DDBJ whole genome shotgun (WGS) entry which is preliminary data.</text>
</comment>
<feature type="region of interest" description="Disordered" evidence="9">
    <location>
        <begin position="246"/>
        <end position="268"/>
    </location>
</feature>
<dbReference type="PANTHER" id="PTHR12942">
    <property type="entry name" value="STEP II SPLICING FACTOR SLU7"/>
    <property type="match status" value="1"/>
</dbReference>
<evidence type="ECO:0000259" key="10">
    <source>
        <dbReference type="Pfam" id="PF11708"/>
    </source>
</evidence>
<comment type="subunit">
    <text evidence="7">Associated with the spliceosome.</text>
</comment>
<name>A0A9P6U6P2_9FUNG</name>
<dbReference type="InterPro" id="IPR039974">
    <property type="entry name" value="Splicing_factor_SLU7"/>
</dbReference>
<keyword evidence="4 7" id="KW-0747">Spliceosome</keyword>
<dbReference type="GO" id="GO:0000398">
    <property type="term" value="P:mRNA splicing, via spliceosome"/>
    <property type="evidence" value="ECO:0007669"/>
    <property type="project" value="UniProtKB-UniRule"/>
</dbReference>
<feature type="compositionally biased region" description="Basic and acidic residues" evidence="9">
    <location>
        <begin position="252"/>
        <end position="268"/>
    </location>
</feature>
<feature type="compositionally biased region" description="Basic and acidic residues" evidence="9">
    <location>
        <begin position="1"/>
        <end position="20"/>
    </location>
</feature>
<feature type="region of interest" description="Disordered" evidence="9">
    <location>
        <begin position="1"/>
        <end position="38"/>
    </location>
</feature>
<sequence length="453" mass="51617">MSQKLSREEYRKQKDLEAARKAGTAPAARDEEGREINPHIPQYISEAPWYINTGVPSLKHQKADIKRKESSVTEEWYSRGLKQGPSATKYRKGACENCGAMTHKTKDCVERPRKKGARWTGKDIQQDEVVQTVDLSFDAKRDRWNGYDPREHDKIYEEYEKVEDARRKLKESELDKQDAAAAAMATKMEQKGTAVEFGDSDDDDDDEEKYAEKFDMPGQKVNAKTRTTIRNLRIREDRAKYLYNLDPNSAHYDPKTRSMRENPLRDQDPTGLTYAGDNFQRYSGDITDVAKLQLFAWQSSEKGSDIHMQANPTQAEMLHRQFMEKKAENQDTSKTSILAKYGGEEHLQAPAKELLLSQTENYVEYSRSGRVIKGQEPAKAKSKYQEDVYINNHMSVWGSYWSEGQWGYKCCRSLLKNSYCTGSAGIEAQKVSDSLLEQSSSSNAASTSKSPSP</sequence>
<keyword evidence="5 7" id="KW-0508">mRNA splicing</keyword>
<feature type="compositionally biased region" description="Basic and acidic residues" evidence="9">
    <location>
        <begin position="28"/>
        <end position="37"/>
    </location>
</feature>
<dbReference type="EMBL" id="JAAAJB010000204">
    <property type="protein sequence ID" value="KAG0261864.1"/>
    <property type="molecule type" value="Genomic_DNA"/>
</dbReference>
<dbReference type="InterPro" id="IPR021715">
    <property type="entry name" value="Slu7_dom"/>
</dbReference>
<dbReference type="Pfam" id="PF11708">
    <property type="entry name" value="Slu7"/>
    <property type="match status" value="1"/>
</dbReference>
<dbReference type="GO" id="GO:0030628">
    <property type="term" value="F:pre-mRNA 3'-splice site binding"/>
    <property type="evidence" value="ECO:0007669"/>
    <property type="project" value="UniProtKB-UniRule"/>
</dbReference>
<keyword evidence="8" id="KW-0175">Coiled coil</keyword>
<accession>A0A9P6U6P2</accession>
<dbReference type="PANTHER" id="PTHR12942:SF2">
    <property type="entry name" value="PRE-MRNA-SPLICING FACTOR SLU7"/>
    <property type="match status" value="1"/>
</dbReference>
<comment type="similarity">
    <text evidence="2 7">Belongs to the SLU7 family.</text>
</comment>
<comment type="subcellular location">
    <subcellularLocation>
        <location evidence="1 7">Nucleus</location>
    </subcellularLocation>
</comment>
<keyword evidence="6 7" id="KW-0539">Nucleus</keyword>
<evidence type="ECO:0000256" key="7">
    <source>
        <dbReference type="RuleBase" id="RU367071"/>
    </source>
</evidence>
<organism evidence="11 12">
    <name type="scientific">Actinomortierella ambigua</name>
    <dbReference type="NCBI Taxonomy" id="1343610"/>
    <lineage>
        <taxon>Eukaryota</taxon>
        <taxon>Fungi</taxon>
        <taxon>Fungi incertae sedis</taxon>
        <taxon>Mucoromycota</taxon>
        <taxon>Mortierellomycotina</taxon>
        <taxon>Mortierellomycetes</taxon>
        <taxon>Mortierellales</taxon>
        <taxon>Mortierellaceae</taxon>
        <taxon>Actinomortierella</taxon>
    </lineage>
</organism>
<evidence type="ECO:0000256" key="4">
    <source>
        <dbReference type="ARBA" id="ARBA00022728"/>
    </source>
</evidence>
<protein>
    <recommendedName>
        <fullName evidence="7">Pre-mRNA-splicing factor SLU7</fullName>
    </recommendedName>
</protein>
<evidence type="ECO:0000313" key="11">
    <source>
        <dbReference type="EMBL" id="KAG0261864.1"/>
    </source>
</evidence>
<keyword evidence="12" id="KW-1185">Reference proteome</keyword>
<evidence type="ECO:0000256" key="1">
    <source>
        <dbReference type="ARBA" id="ARBA00004123"/>
    </source>
</evidence>
<evidence type="ECO:0000256" key="3">
    <source>
        <dbReference type="ARBA" id="ARBA00022664"/>
    </source>
</evidence>
<proteinExistence type="inferred from homology"/>
<dbReference type="OrthoDB" id="249612at2759"/>
<evidence type="ECO:0000313" key="12">
    <source>
        <dbReference type="Proteomes" id="UP000807716"/>
    </source>
</evidence>
<evidence type="ECO:0000256" key="6">
    <source>
        <dbReference type="ARBA" id="ARBA00023242"/>
    </source>
</evidence>
<evidence type="ECO:0000256" key="2">
    <source>
        <dbReference type="ARBA" id="ARBA00007203"/>
    </source>
</evidence>
<dbReference type="AlphaFoldDB" id="A0A9P6U6P2"/>
<dbReference type="Proteomes" id="UP000807716">
    <property type="component" value="Unassembled WGS sequence"/>
</dbReference>